<evidence type="ECO:0008006" key="11">
    <source>
        <dbReference type="Google" id="ProtNLM"/>
    </source>
</evidence>
<dbReference type="OrthoDB" id="10056939at2759"/>
<dbReference type="Proteomes" id="UP000594364">
    <property type="component" value="Chromosome 1"/>
</dbReference>
<comment type="subcellular location">
    <subcellularLocation>
        <location evidence="5">Nucleus</location>
    </subcellularLocation>
</comment>
<keyword evidence="3 5" id="KW-0539">Nucleus</keyword>
<accession>A0A7S9PT06</accession>
<dbReference type="GO" id="GO:0000981">
    <property type="term" value="F:DNA-binding transcription factor activity, RNA polymerase II-specific"/>
    <property type="evidence" value="ECO:0007669"/>
    <property type="project" value="InterPro"/>
</dbReference>
<evidence type="ECO:0000313" key="9">
    <source>
        <dbReference type="EMBL" id="QPG94607.1"/>
    </source>
</evidence>
<dbReference type="GO" id="GO:0008270">
    <property type="term" value="F:zinc ion binding"/>
    <property type="evidence" value="ECO:0007669"/>
    <property type="project" value="UniProtKB-KW"/>
</dbReference>
<dbReference type="AlphaFoldDB" id="A0A7S9PT06"/>
<dbReference type="SMART" id="SM00389">
    <property type="entry name" value="HOX"/>
    <property type="match status" value="1"/>
</dbReference>
<evidence type="ECO:0000256" key="3">
    <source>
        <dbReference type="ARBA" id="ARBA00023242"/>
    </source>
</evidence>
<keyword evidence="2 5" id="KW-0371">Homeobox</keyword>
<name>A0A7S9PT06_EPIFF</name>
<dbReference type="GO" id="GO:0003677">
    <property type="term" value="F:DNA binding"/>
    <property type="evidence" value="ECO:0007669"/>
    <property type="project" value="UniProtKB-UniRule"/>
</dbReference>
<evidence type="ECO:0000313" key="10">
    <source>
        <dbReference type="Proteomes" id="UP000594364"/>
    </source>
</evidence>
<dbReference type="PANTHER" id="PTHR11850">
    <property type="entry name" value="HOMEOBOX PROTEIN TRANSCRIPTION FACTORS"/>
    <property type="match status" value="1"/>
</dbReference>
<proteinExistence type="predicted"/>
<organism evidence="9 10">
    <name type="scientific">Epichloe festucae (strain Fl1)</name>
    <dbReference type="NCBI Taxonomy" id="877507"/>
    <lineage>
        <taxon>Eukaryota</taxon>
        <taxon>Fungi</taxon>
        <taxon>Dikarya</taxon>
        <taxon>Ascomycota</taxon>
        <taxon>Pezizomycotina</taxon>
        <taxon>Sordariomycetes</taxon>
        <taxon>Hypocreomycetidae</taxon>
        <taxon>Hypocreales</taxon>
        <taxon>Clavicipitaceae</taxon>
        <taxon>Epichloe</taxon>
    </lineage>
</organism>
<dbReference type="EMBL" id="CP031385">
    <property type="protein sequence ID" value="QPG94607.1"/>
    <property type="molecule type" value="Genomic_DNA"/>
</dbReference>
<feature type="domain" description="C2H2-type" evidence="8">
    <location>
        <begin position="531"/>
        <end position="559"/>
    </location>
</feature>
<feature type="DNA-binding region" description="Homeobox" evidence="5">
    <location>
        <begin position="323"/>
        <end position="385"/>
    </location>
</feature>
<evidence type="ECO:0000259" key="7">
    <source>
        <dbReference type="PROSITE" id="PS50071"/>
    </source>
</evidence>
<evidence type="ECO:0000259" key="8">
    <source>
        <dbReference type="PROSITE" id="PS50157"/>
    </source>
</evidence>
<feature type="compositionally biased region" description="Polar residues" evidence="6">
    <location>
        <begin position="395"/>
        <end position="407"/>
    </location>
</feature>
<dbReference type="PROSITE" id="PS50071">
    <property type="entry name" value="HOMEOBOX_2"/>
    <property type="match status" value="1"/>
</dbReference>
<dbReference type="Gene3D" id="3.30.160.60">
    <property type="entry name" value="Classic Zinc Finger"/>
    <property type="match status" value="1"/>
</dbReference>
<feature type="region of interest" description="Disordered" evidence="6">
    <location>
        <begin position="391"/>
        <end position="423"/>
    </location>
</feature>
<gene>
    <name evidence="9" type="ORF">C2857_006521</name>
</gene>
<dbReference type="InterPro" id="IPR050224">
    <property type="entry name" value="TALE_homeobox"/>
</dbReference>
<keyword evidence="1 5" id="KW-0238">DNA-binding</keyword>
<keyword evidence="4" id="KW-0863">Zinc-finger</keyword>
<dbReference type="InterPro" id="IPR008422">
    <property type="entry name" value="KN_HD"/>
</dbReference>
<keyword evidence="4" id="KW-0862">Zinc</keyword>
<keyword evidence="10" id="KW-1185">Reference proteome</keyword>
<protein>
    <recommendedName>
        <fullName evidence="11">Homeobox and C2H2 transcription factor</fullName>
    </recommendedName>
</protein>
<evidence type="ECO:0000256" key="4">
    <source>
        <dbReference type="PROSITE-ProRule" id="PRU00042"/>
    </source>
</evidence>
<dbReference type="PROSITE" id="PS50157">
    <property type="entry name" value="ZINC_FINGER_C2H2_2"/>
    <property type="match status" value="1"/>
</dbReference>
<dbReference type="InterPro" id="IPR009057">
    <property type="entry name" value="Homeodomain-like_sf"/>
</dbReference>
<dbReference type="Pfam" id="PF05920">
    <property type="entry name" value="Homeobox_KN"/>
    <property type="match status" value="1"/>
</dbReference>
<dbReference type="PROSITE" id="PS00027">
    <property type="entry name" value="HOMEOBOX_1"/>
    <property type="match status" value="1"/>
</dbReference>
<dbReference type="CDD" id="cd00086">
    <property type="entry name" value="homeodomain"/>
    <property type="match status" value="1"/>
</dbReference>
<evidence type="ECO:0000256" key="6">
    <source>
        <dbReference type="SAM" id="MobiDB-lite"/>
    </source>
</evidence>
<dbReference type="SUPFAM" id="SSF46689">
    <property type="entry name" value="Homeodomain-like"/>
    <property type="match status" value="1"/>
</dbReference>
<dbReference type="PROSITE" id="PS00028">
    <property type="entry name" value="ZINC_FINGER_C2H2_1"/>
    <property type="match status" value="1"/>
</dbReference>
<feature type="region of interest" description="Disordered" evidence="6">
    <location>
        <begin position="434"/>
        <end position="453"/>
    </location>
</feature>
<dbReference type="GO" id="GO:0005634">
    <property type="term" value="C:nucleus"/>
    <property type="evidence" value="ECO:0007669"/>
    <property type="project" value="UniProtKB-SubCell"/>
</dbReference>
<dbReference type="InterPro" id="IPR013087">
    <property type="entry name" value="Znf_C2H2_type"/>
</dbReference>
<feature type="region of interest" description="Disordered" evidence="6">
    <location>
        <begin position="83"/>
        <end position="104"/>
    </location>
</feature>
<dbReference type="InterPro" id="IPR017970">
    <property type="entry name" value="Homeobox_CS"/>
</dbReference>
<evidence type="ECO:0000256" key="5">
    <source>
        <dbReference type="PROSITE-ProRule" id="PRU00108"/>
    </source>
</evidence>
<reference evidence="9 10" key="1">
    <citation type="journal article" date="2018" name="PLoS Genet.">
        <title>Repeat elements organise 3D genome structure and mediate transcription in the filamentous fungus Epichloe festucae.</title>
        <authorList>
            <person name="Winter D.J."/>
            <person name="Ganley A.R.D."/>
            <person name="Young C.A."/>
            <person name="Liachko I."/>
            <person name="Schardl C.L."/>
            <person name="Dupont P.Y."/>
            <person name="Berry D."/>
            <person name="Ram A."/>
            <person name="Scott B."/>
            <person name="Cox M.P."/>
        </authorList>
    </citation>
    <scope>NUCLEOTIDE SEQUENCE [LARGE SCALE GENOMIC DNA]</scope>
    <source>
        <strain evidence="9 10">Fl1</strain>
    </source>
</reference>
<evidence type="ECO:0000256" key="2">
    <source>
        <dbReference type="ARBA" id="ARBA00023155"/>
    </source>
</evidence>
<dbReference type="InterPro" id="IPR001356">
    <property type="entry name" value="HD"/>
</dbReference>
<sequence length="667" mass="74250">MPILDKTSLPKPASNEQIKRELHGSGGIYEIFEKWNVHGPEMFSANSCLPCTLNLAALFSALLPRVRMMHMSHHNLLLSLREADANPNPNPTSSDKGADEDDNRRTAATLPGLEALGPPDQHIVKMASEITTGPVSPITSADWDCTASFSFFFGTGVETSDVLAPQFPYILPALEHHGTSLSFPPPDMDCRSESMPSAVQQPVAGLEPALYQEALEEFFAKNGAWRPLEPCVHCRRSRLQCFILQTTEANPNPVNSCSSCVALFRSCSLAERSKRGHSQFETAHPVIGHLHGVNEEANHSSWDHSLSISVQPCSTVVPLSSGTSKRSSSRSVRRTQVLRDWFAVNIQHPYPTDEEKMSLAGRSGLSRTQVINWFTNARRRHRLLTQPMLNDRTFRTGSPMPQSSLSHMTPFERWRNSPPDNEPVSEDVIRRAIGSNANTTQEGGSLGNDETMLLPKDDPGSSANTEPILYARSAFCCSSDGSTSNFSTFDSSQVSASSDAVLSGWSSEHRAQPAWVKSASARIKKSKSPTFTCTHCLRGFSKKYDWLRHERSVHTPGDTSWVCAIPLPPEQPHLIWRLGQTQAECIFCGQAMPNEEHMQSHEFESCAKRAVQDRSFTRKDHMWQHLYKFHGCRKWEGWKPDLDLLMNKAGSVLRRTNRNGASIFESE</sequence>
<feature type="domain" description="Homeobox" evidence="7">
    <location>
        <begin position="321"/>
        <end position="384"/>
    </location>
</feature>
<dbReference type="Gene3D" id="1.10.10.60">
    <property type="entry name" value="Homeodomain-like"/>
    <property type="match status" value="1"/>
</dbReference>
<evidence type="ECO:0000256" key="1">
    <source>
        <dbReference type="ARBA" id="ARBA00023125"/>
    </source>
</evidence>
<keyword evidence="4" id="KW-0479">Metal-binding</keyword>